<dbReference type="Pfam" id="PF02195">
    <property type="entry name" value="ParB_N"/>
    <property type="match status" value="1"/>
</dbReference>
<dbReference type="GO" id="GO:0005694">
    <property type="term" value="C:chromosome"/>
    <property type="evidence" value="ECO:0007669"/>
    <property type="project" value="TreeGrafter"/>
</dbReference>
<dbReference type="EMBL" id="QAID01000046">
    <property type="protein sequence ID" value="MDN4581305.1"/>
    <property type="molecule type" value="Genomic_DNA"/>
</dbReference>
<evidence type="ECO:0000313" key="4">
    <source>
        <dbReference type="EMBL" id="MDN4571851.1"/>
    </source>
</evidence>
<evidence type="ECO:0000313" key="7">
    <source>
        <dbReference type="Proteomes" id="UP001172791"/>
    </source>
</evidence>
<evidence type="ECO:0000313" key="6">
    <source>
        <dbReference type="Proteomes" id="UP001172788"/>
    </source>
</evidence>
<dbReference type="Gene3D" id="3.90.1530.10">
    <property type="entry name" value="Conserved hypothetical protein from pyrococcus furiosus pfu- 392566-001, ParB domain"/>
    <property type="match status" value="1"/>
</dbReference>
<dbReference type="PANTHER" id="PTHR33375:SF1">
    <property type="entry name" value="CHROMOSOME-PARTITIONING PROTEIN PARB-RELATED"/>
    <property type="match status" value="1"/>
</dbReference>
<dbReference type="Proteomes" id="UP001172791">
    <property type="component" value="Unassembled WGS sequence"/>
</dbReference>
<evidence type="ECO:0000313" key="5">
    <source>
        <dbReference type="EMBL" id="MDN4581305.1"/>
    </source>
</evidence>
<reference evidence="4" key="1">
    <citation type="submission" date="2018-04" db="EMBL/GenBank/DDBJ databases">
        <authorList>
            <person name="Jy Z."/>
        </authorList>
    </citation>
    <scope>NUCLEOTIDE SEQUENCE</scope>
    <source>
        <strain evidence="5">AS13</strain>
        <strain evidence="4">LA18</strain>
    </source>
</reference>
<keyword evidence="1" id="KW-0175">Coiled coil</keyword>
<dbReference type="SUPFAM" id="SSF110849">
    <property type="entry name" value="ParB/Sulfiredoxin"/>
    <property type="match status" value="1"/>
</dbReference>
<feature type="region of interest" description="Disordered" evidence="2">
    <location>
        <begin position="1"/>
        <end position="40"/>
    </location>
</feature>
<dbReference type="AlphaFoldDB" id="A0AAW7MGS4"/>
<keyword evidence="6" id="KW-1185">Reference proteome</keyword>
<comment type="caution">
    <text evidence="4">The sequence shown here is derived from an EMBL/GenBank/DDBJ whole genome shotgun (WGS) entry which is preliminary data.</text>
</comment>
<dbReference type="InterPro" id="IPR036086">
    <property type="entry name" value="ParB/Sulfiredoxin_sf"/>
</dbReference>
<dbReference type="SMART" id="SM00470">
    <property type="entry name" value="ParB"/>
    <property type="match status" value="1"/>
</dbReference>
<dbReference type="EMBL" id="QAIC01000022">
    <property type="protein sequence ID" value="MDN4571851.1"/>
    <property type="molecule type" value="Genomic_DNA"/>
</dbReference>
<name>A0AAW7MGS4_9BURK</name>
<dbReference type="Gene3D" id="1.10.10.2830">
    <property type="match status" value="1"/>
</dbReference>
<gene>
    <name evidence="4" type="ORF">DBA34_01020</name>
    <name evidence="5" type="ORF">DBB29_24645</name>
</gene>
<accession>A0AAW7MGS4</accession>
<dbReference type="GO" id="GO:0007059">
    <property type="term" value="P:chromosome segregation"/>
    <property type="evidence" value="ECO:0007669"/>
    <property type="project" value="TreeGrafter"/>
</dbReference>
<organism evidence="4 7">
    <name type="scientific">Pandoraea cepalis</name>
    <dbReference type="NCBI Taxonomy" id="2508294"/>
    <lineage>
        <taxon>Bacteria</taxon>
        <taxon>Pseudomonadati</taxon>
        <taxon>Pseudomonadota</taxon>
        <taxon>Betaproteobacteria</taxon>
        <taxon>Burkholderiales</taxon>
        <taxon>Burkholderiaceae</taxon>
        <taxon>Pandoraea</taxon>
    </lineage>
</organism>
<evidence type="ECO:0000256" key="2">
    <source>
        <dbReference type="SAM" id="MobiDB-lite"/>
    </source>
</evidence>
<feature type="domain" description="ParB-like N-terminal" evidence="3">
    <location>
        <begin position="67"/>
        <end position="157"/>
    </location>
</feature>
<dbReference type="InterPro" id="IPR050336">
    <property type="entry name" value="Chromosome_partition/occlusion"/>
</dbReference>
<protein>
    <submittedName>
        <fullName evidence="4">Chromosome partitioning protein ParB</fullName>
    </submittedName>
</protein>
<feature type="coiled-coil region" evidence="1">
    <location>
        <begin position="40"/>
        <end position="67"/>
    </location>
</feature>
<dbReference type="Proteomes" id="UP001172788">
    <property type="component" value="Unassembled WGS sequence"/>
</dbReference>
<dbReference type="PANTHER" id="PTHR33375">
    <property type="entry name" value="CHROMOSOME-PARTITIONING PROTEIN PARB-RELATED"/>
    <property type="match status" value="1"/>
</dbReference>
<evidence type="ECO:0000259" key="3">
    <source>
        <dbReference type="SMART" id="SM00470"/>
    </source>
</evidence>
<proteinExistence type="predicted"/>
<sequence length="330" mass="35829">MSAGSRLLNRTSGIVARNPGEDATQSGDKGRAPRSSPGRTLMVQGQLSSAEAKIKELEQQIAAQSGAEIALDRLVEVDGRRRKLTAEQYAELKANLSAHDLATPVLVRPLADGKYELVGGYNRVAIFRELGRVTIAATIIKAEEPEKVELAALLSNLLAPSLPDFEKYEQFGRLESLTGLSRSQIASSVGLSSSHTHRIFSFEDLPEAAKKSLRVNPHRLGSAAAEKLAKLTREGRSEQVVEAINKLVEDESFTQEQAVSMATERKKAPAANNKFPTVINVGRKKFCEISSRAGVIGIRFHKDAVDQAADWEAKITAFIQAQLKDQGTSD</sequence>
<evidence type="ECO:0000256" key="1">
    <source>
        <dbReference type="SAM" id="Coils"/>
    </source>
</evidence>
<dbReference type="SUPFAM" id="SSF109709">
    <property type="entry name" value="KorB DNA-binding domain-like"/>
    <property type="match status" value="1"/>
</dbReference>
<dbReference type="InterPro" id="IPR003115">
    <property type="entry name" value="ParB_N"/>
</dbReference>